<dbReference type="Proteomes" id="UP000001554">
    <property type="component" value="Chromosome 12"/>
</dbReference>
<evidence type="ECO:0000313" key="3">
    <source>
        <dbReference type="RefSeq" id="XP_035693213.1"/>
    </source>
</evidence>
<dbReference type="InterPro" id="IPR029045">
    <property type="entry name" value="ClpP/crotonase-like_dom_sf"/>
</dbReference>
<proteinExistence type="predicted"/>
<feature type="domain" description="Tail specific protease" evidence="1">
    <location>
        <begin position="55"/>
        <end position="248"/>
    </location>
</feature>
<dbReference type="GO" id="GO:0006508">
    <property type="term" value="P:proteolysis"/>
    <property type="evidence" value="ECO:0007669"/>
    <property type="project" value="InterPro"/>
</dbReference>
<gene>
    <name evidence="3" type="primary">LOC118427493</name>
</gene>
<dbReference type="GeneID" id="118427493"/>
<dbReference type="KEGG" id="bfo:118427493"/>
<name>A0A9J7M2N2_BRAFL</name>
<evidence type="ECO:0000259" key="1">
    <source>
        <dbReference type="SMART" id="SM00245"/>
    </source>
</evidence>
<dbReference type="RefSeq" id="XP_035693213.1">
    <property type="nucleotide sequence ID" value="XM_035837320.1"/>
</dbReference>
<reference evidence="3" key="2">
    <citation type="submission" date="2025-08" db="UniProtKB">
        <authorList>
            <consortium name="RefSeq"/>
        </authorList>
    </citation>
    <scope>IDENTIFICATION</scope>
    <source>
        <strain evidence="3">S238N-H82</strain>
        <tissue evidence="3">Testes</tissue>
    </source>
</reference>
<dbReference type="PANTHER" id="PTHR11261:SF3">
    <property type="entry name" value="RETINOL-BINDING PROTEIN 3"/>
    <property type="match status" value="1"/>
</dbReference>
<dbReference type="OMA" id="ILPDPEM"/>
<reference evidence="2" key="1">
    <citation type="journal article" date="2020" name="Nat. Ecol. Evol.">
        <title>Deeply conserved synteny resolves early events in vertebrate evolution.</title>
        <authorList>
            <person name="Simakov O."/>
            <person name="Marletaz F."/>
            <person name="Yue J.X."/>
            <person name="O'Connell B."/>
            <person name="Jenkins J."/>
            <person name="Brandt A."/>
            <person name="Calef R."/>
            <person name="Tung C.H."/>
            <person name="Huang T.K."/>
            <person name="Schmutz J."/>
            <person name="Satoh N."/>
            <person name="Yu J.K."/>
            <person name="Putnam N.H."/>
            <person name="Green R.E."/>
            <person name="Rokhsar D.S."/>
        </authorList>
    </citation>
    <scope>NUCLEOTIDE SEQUENCE [LARGE SCALE GENOMIC DNA]</scope>
    <source>
        <strain evidence="2">S238N-H82</strain>
    </source>
</reference>
<dbReference type="AlphaFoldDB" id="A0A9J7M2N2"/>
<accession>A0A9J7M2N2</accession>
<dbReference type="SMART" id="SM00245">
    <property type="entry name" value="TSPc"/>
    <property type="match status" value="1"/>
</dbReference>
<dbReference type="SUPFAM" id="SSF52096">
    <property type="entry name" value="ClpP/crotonase"/>
    <property type="match status" value="1"/>
</dbReference>
<protein>
    <submittedName>
        <fullName evidence="3">Retinol-binding protein 3-like</fullName>
    </submittedName>
</protein>
<dbReference type="Pfam" id="PF03572">
    <property type="entry name" value="Peptidase_S41"/>
    <property type="match status" value="1"/>
</dbReference>
<dbReference type="OrthoDB" id="9903518at2759"/>
<sequence length="300" mass="34087">MSDSLRMEAGLTSELRNITGDETMKVWDFGVYENTTQEPVPREFFNFSTFVDNFKKNRERYINVTMLEGNIGYVSIRSMSHIVDIILPDPEMTEFFLSKMAALNESKAIILDLRYNLGGDREGVVHWASFFFNATPSVPLSDVYYRDGVNQYWTLLEVPGGIRFPDMPLYLLTSNRTSREAEEFAYAMQVVNRTTIIGETTAGEEFTGMWFPIDQTDVHLLTRTNVVRNPITQDSWSGKGVTPDIIVPSEKALTVALRKIRGSEDTKMAASSGNIEPPRWTVYLVFICTSIAILTYPTFM</sequence>
<keyword evidence="2" id="KW-1185">Reference proteome</keyword>
<dbReference type="InterPro" id="IPR005151">
    <property type="entry name" value="Tail-specific_protease"/>
</dbReference>
<dbReference type="Gene3D" id="3.30.750.44">
    <property type="match status" value="1"/>
</dbReference>
<dbReference type="PANTHER" id="PTHR11261">
    <property type="entry name" value="INTERPHOTORECEPTOR RETINOID-BINDING PROTEIN"/>
    <property type="match status" value="1"/>
</dbReference>
<dbReference type="Gene3D" id="3.90.226.10">
    <property type="entry name" value="2-enoyl-CoA Hydratase, Chain A, domain 1"/>
    <property type="match status" value="1"/>
</dbReference>
<organism evidence="2 3">
    <name type="scientific">Branchiostoma floridae</name>
    <name type="common">Florida lancelet</name>
    <name type="synonym">Amphioxus</name>
    <dbReference type="NCBI Taxonomy" id="7739"/>
    <lineage>
        <taxon>Eukaryota</taxon>
        <taxon>Metazoa</taxon>
        <taxon>Chordata</taxon>
        <taxon>Cephalochordata</taxon>
        <taxon>Leptocardii</taxon>
        <taxon>Amphioxiformes</taxon>
        <taxon>Branchiostomatidae</taxon>
        <taxon>Branchiostoma</taxon>
    </lineage>
</organism>
<dbReference type="CDD" id="cd07563">
    <property type="entry name" value="Peptidase_S41_IRBP"/>
    <property type="match status" value="1"/>
</dbReference>
<evidence type="ECO:0000313" key="2">
    <source>
        <dbReference type="Proteomes" id="UP000001554"/>
    </source>
</evidence>
<dbReference type="GO" id="GO:0008236">
    <property type="term" value="F:serine-type peptidase activity"/>
    <property type="evidence" value="ECO:0007669"/>
    <property type="project" value="InterPro"/>
</dbReference>